<protein>
    <submittedName>
        <fullName evidence="1">Uncharacterized protein</fullName>
    </submittedName>
</protein>
<dbReference type="STRING" id="445961.IW15_19760"/>
<name>A0A086A1L0_9FLAO</name>
<evidence type="ECO:0000313" key="2">
    <source>
        <dbReference type="Proteomes" id="UP000028705"/>
    </source>
</evidence>
<reference evidence="1 2" key="1">
    <citation type="submission" date="2014-07" db="EMBL/GenBank/DDBJ databases">
        <title>Genome of Chryseobacterium soli DSM 19298.</title>
        <authorList>
            <person name="Stropko S.J."/>
            <person name="Pipes S.E."/>
            <person name="Newman J."/>
        </authorList>
    </citation>
    <scope>NUCLEOTIDE SEQUENCE [LARGE SCALE GENOMIC DNA]</scope>
    <source>
        <strain evidence="1 2">DSM 19298</strain>
    </source>
</reference>
<proteinExistence type="predicted"/>
<accession>A0A086A1L0</accession>
<sequence>MPYGNKRIHKQTLFMNIFLISTPVFKRRKAAKCCFSFYRRPRYSMDQEVIMTSRKPHPKEFEIGLTED</sequence>
<dbReference type="Proteomes" id="UP000028705">
    <property type="component" value="Unassembled WGS sequence"/>
</dbReference>
<evidence type="ECO:0000313" key="1">
    <source>
        <dbReference type="EMBL" id="KFF10574.1"/>
    </source>
</evidence>
<comment type="caution">
    <text evidence="1">The sequence shown here is derived from an EMBL/GenBank/DDBJ whole genome shotgun (WGS) entry which is preliminary data.</text>
</comment>
<dbReference type="AlphaFoldDB" id="A0A086A1L0"/>
<organism evidence="1 2">
    <name type="scientific">Chryseobacterium soli</name>
    <dbReference type="NCBI Taxonomy" id="445961"/>
    <lineage>
        <taxon>Bacteria</taxon>
        <taxon>Pseudomonadati</taxon>
        <taxon>Bacteroidota</taxon>
        <taxon>Flavobacteriia</taxon>
        <taxon>Flavobacteriales</taxon>
        <taxon>Weeksellaceae</taxon>
        <taxon>Chryseobacterium group</taxon>
        <taxon>Chryseobacterium</taxon>
    </lineage>
</organism>
<keyword evidence="2" id="KW-1185">Reference proteome</keyword>
<dbReference type="EMBL" id="JPRH01000010">
    <property type="protein sequence ID" value="KFF10574.1"/>
    <property type="molecule type" value="Genomic_DNA"/>
</dbReference>
<gene>
    <name evidence="1" type="ORF">IW15_19760</name>
</gene>